<evidence type="ECO:0000256" key="2">
    <source>
        <dbReference type="ARBA" id="ARBA00022771"/>
    </source>
</evidence>
<evidence type="ECO:0000313" key="9">
    <source>
        <dbReference type="Proteomes" id="UP000198287"/>
    </source>
</evidence>
<evidence type="ECO:0000256" key="4">
    <source>
        <dbReference type="ARBA" id="ARBA00023125"/>
    </source>
</evidence>
<protein>
    <submittedName>
        <fullName evidence="8">DNA transposase THAP9</fullName>
    </submittedName>
</protein>
<proteinExistence type="predicted"/>
<dbReference type="InterPro" id="IPR038441">
    <property type="entry name" value="THAP_Znf_sf"/>
</dbReference>
<dbReference type="OrthoDB" id="5982876at2759"/>
<feature type="domain" description="THAP-type" evidence="7">
    <location>
        <begin position="30"/>
        <end position="118"/>
    </location>
</feature>
<dbReference type="EMBL" id="LNIX01000001">
    <property type="protein sequence ID" value="OXA61743.1"/>
    <property type="molecule type" value="Genomic_DNA"/>
</dbReference>
<keyword evidence="2 5" id="KW-0863">Zinc-finger</keyword>
<feature type="region of interest" description="Disordered" evidence="6">
    <location>
        <begin position="237"/>
        <end position="268"/>
    </location>
</feature>
<evidence type="ECO:0000256" key="6">
    <source>
        <dbReference type="SAM" id="MobiDB-lite"/>
    </source>
</evidence>
<dbReference type="PANTHER" id="PTHR46600:SF11">
    <property type="entry name" value="THAP DOMAIN-CONTAINING PROTEIN 10"/>
    <property type="match status" value="1"/>
</dbReference>
<feature type="region of interest" description="Disordered" evidence="6">
    <location>
        <begin position="1"/>
        <end position="24"/>
    </location>
</feature>
<evidence type="ECO:0000313" key="8">
    <source>
        <dbReference type="EMBL" id="OXA61743.1"/>
    </source>
</evidence>
<dbReference type="Proteomes" id="UP000198287">
    <property type="component" value="Unassembled WGS sequence"/>
</dbReference>
<dbReference type="GO" id="GO:0008270">
    <property type="term" value="F:zinc ion binding"/>
    <property type="evidence" value="ECO:0007669"/>
    <property type="project" value="UniProtKB-KW"/>
</dbReference>
<dbReference type="SUPFAM" id="SSF57716">
    <property type="entry name" value="Glucocorticoid receptor-like (DNA-binding domain)"/>
    <property type="match status" value="1"/>
</dbReference>
<reference evidence="8 9" key="1">
    <citation type="submission" date="2015-12" db="EMBL/GenBank/DDBJ databases">
        <title>The genome of Folsomia candida.</title>
        <authorList>
            <person name="Faddeeva A."/>
            <person name="Derks M.F."/>
            <person name="Anvar Y."/>
            <person name="Smit S."/>
            <person name="Van Straalen N."/>
            <person name="Roelofs D."/>
        </authorList>
    </citation>
    <scope>NUCLEOTIDE SEQUENCE [LARGE SCALE GENOMIC DNA]</scope>
    <source>
        <strain evidence="8 9">VU population</strain>
        <tissue evidence="8">Whole body</tissue>
    </source>
</reference>
<dbReference type="GO" id="GO:0043565">
    <property type="term" value="F:sequence-specific DNA binding"/>
    <property type="evidence" value="ECO:0007669"/>
    <property type="project" value="InterPro"/>
</dbReference>
<accession>A0A226EVW1</accession>
<dbReference type="PROSITE" id="PS50950">
    <property type="entry name" value="ZF_THAP"/>
    <property type="match status" value="1"/>
</dbReference>
<dbReference type="AlphaFoldDB" id="A0A226EVW1"/>
<keyword evidence="4 5" id="KW-0238">DNA-binding</keyword>
<sequence>MDYQWGSLPSGTKKERRGKRAELPDDVAKKLKSCSVMGCEEWRDLNSHTTYHCFPTGDKNQQRWEIWTSLLQKSRDDEAWIPFRGSLVCSHHFNPSDFVQDPNQKRRKLVKNAIPSIFPTFSVDLDDPSFILDDSNDASGTVENGGENVDINNGNNDYYYDDEDQGAQDEYGYDDQGDQGDEADFIPAQVQAQYEDDEDMINEEEDLQYVTYQHPPRQRMVSKPLPKLTPARSFKQPAEYQNHAMEPPPKKKLAMAPPTTDGLFSKKPQLSFKGTVTTASTKNSAEKFPVAGGVSSFGHGRSNSTPSSSKLYQQLCKSMPNTKFPMSWNSDLEIEVVESNSKGDSTALLKKRVQELETENELLKNKFGAQIRALQRKIKEQDKIINDYVLHFSSVEQDEDS</sequence>
<dbReference type="InterPro" id="IPR026516">
    <property type="entry name" value="THAP1/10"/>
</dbReference>
<keyword evidence="9" id="KW-1185">Reference proteome</keyword>
<dbReference type="Pfam" id="PF05485">
    <property type="entry name" value="THAP"/>
    <property type="match status" value="1"/>
</dbReference>
<evidence type="ECO:0000259" key="7">
    <source>
        <dbReference type="PROSITE" id="PS50950"/>
    </source>
</evidence>
<name>A0A226EVW1_FOLCA</name>
<dbReference type="PANTHER" id="PTHR46600">
    <property type="entry name" value="THAP DOMAIN-CONTAINING"/>
    <property type="match status" value="1"/>
</dbReference>
<evidence type="ECO:0000256" key="5">
    <source>
        <dbReference type="PROSITE-ProRule" id="PRU00309"/>
    </source>
</evidence>
<keyword evidence="1" id="KW-0479">Metal-binding</keyword>
<dbReference type="InterPro" id="IPR006612">
    <property type="entry name" value="THAP_Znf"/>
</dbReference>
<organism evidence="8 9">
    <name type="scientific">Folsomia candida</name>
    <name type="common">Springtail</name>
    <dbReference type="NCBI Taxonomy" id="158441"/>
    <lineage>
        <taxon>Eukaryota</taxon>
        <taxon>Metazoa</taxon>
        <taxon>Ecdysozoa</taxon>
        <taxon>Arthropoda</taxon>
        <taxon>Hexapoda</taxon>
        <taxon>Collembola</taxon>
        <taxon>Entomobryomorpha</taxon>
        <taxon>Isotomoidea</taxon>
        <taxon>Isotomidae</taxon>
        <taxon>Proisotominae</taxon>
        <taxon>Folsomia</taxon>
    </lineage>
</organism>
<keyword evidence="3" id="KW-0862">Zinc</keyword>
<gene>
    <name evidence="8" type="ORF">Fcan01_01769</name>
</gene>
<evidence type="ECO:0000256" key="1">
    <source>
        <dbReference type="ARBA" id="ARBA00022723"/>
    </source>
</evidence>
<feature type="compositionally biased region" description="Acidic residues" evidence="6">
    <location>
        <begin position="159"/>
        <end position="182"/>
    </location>
</feature>
<feature type="region of interest" description="Disordered" evidence="6">
    <location>
        <begin position="134"/>
        <end position="182"/>
    </location>
</feature>
<feature type="compositionally biased region" description="Low complexity" evidence="6">
    <location>
        <begin position="144"/>
        <end position="158"/>
    </location>
</feature>
<evidence type="ECO:0000256" key="3">
    <source>
        <dbReference type="ARBA" id="ARBA00022833"/>
    </source>
</evidence>
<comment type="caution">
    <text evidence="8">The sequence shown here is derived from an EMBL/GenBank/DDBJ whole genome shotgun (WGS) entry which is preliminary data.</text>
</comment>
<dbReference type="Gene3D" id="6.20.210.20">
    <property type="entry name" value="THAP domain"/>
    <property type="match status" value="1"/>
</dbReference>
<dbReference type="SMART" id="SM00980">
    <property type="entry name" value="THAP"/>
    <property type="match status" value="1"/>
</dbReference>